<evidence type="ECO:0000256" key="10">
    <source>
        <dbReference type="SAM" id="MobiDB-lite"/>
    </source>
</evidence>
<dbReference type="PROSITE" id="PS51755">
    <property type="entry name" value="OMPR_PHOB"/>
    <property type="match status" value="1"/>
</dbReference>
<evidence type="ECO:0000256" key="8">
    <source>
        <dbReference type="PROSITE-ProRule" id="PRU00169"/>
    </source>
</evidence>
<evidence type="ECO:0000259" key="11">
    <source>
        <dbReference type="PROSITE" id="PS50110"/>
    </source>
</evidence>
<gene>
    <name evidence="13" type="ORF">GTO91_14055</name>
</gene>
<evidence type="ECO:0000256" key="7">
    <source>
        <dbReference type="ARBA" id="ARBA00024867"/>
    </source>
</evidence>
<evidence type="ECO:0000256" key="5">
    <source>
        <dbReference type="ARBA" id="ARBA00023125"/>
    </source>
</evidence>
<keyword evidence="3" id="KW-0902">Two-component regulatory system</keyword>
<dbReference type="GO" id="GO:0000976">
    <property type="term" value="F:transcription cis-regulatory region binding"/>
    <property type="evidence" value="ECO:0007669"/>
    <property type="project" value="TreeGrafter"/>
</dbReference>
<keyword evidence="5 9" id="KW-0238">DNA-binding</keyword>
<dbReference type="AlphaFoldDB" id="A0A845LAX6"/>
<evidence type="ECO:0000259" key="12">
    <source>
        <dbReference type="PROSITE" id="PS51755"/>
    </source>
</evidence>
<dbReference type="OrthoDB" id="9790442at2"/>
<keyword evidence="4" id="KW-0805">Transcription regulation</keyword>
<feature type="DNA-binding region" description="OmpR/PhoB-type" evidence="9">
    <location>
        <begin position="173"/>
        <end position="271"/>
    </location>
</feature>
<feature type="domain" description="OmpR/PhoB-type" evidence="12">
    <location>
        <begin position="173"/>
        <end position="271"/>
    </location>
</feature>
<dbReference type="GO" id="GO:0006355">
    <property type="term" value="P:regulation of DNA-templated transcription"/>
    <property type="evidence" value="ECO:0007669"/>
    <property type="project" value="InterPro"/>
</dbReference>
<dbReference type="InterPro" id="IPR001867">
    <property type="entry name" value="OmpR/PhoB-type_DNA-bd"/>
</dbReference>
<dbReference type="RefSeq" id="WP_161259362.1">
    <property type="nucleotide sequence ID" value="NZ_WXEY01000020.1"/>
</dbReference>
<dbReference type="Gene3D" id="1.10.10.10">
    <property type="entry name" value="Winged helix-like DNA-binding domain superfamily/Winged helix DNA-binding domain"/>
    <property type="match status" value="1"/>
</dbReference>
<reference evidence="13 14" key="1">
    <citation type="submission" date="2020-01" db="EMBL/GenBank/DDBJ databases">
        <title>Whole-genome sequence of Heliobacterium undosum DSM 13378.</title>
        <authorList>
            <person name="Kyndt J.A."/>
            <person name="Meyer T.E."/>
        </authorList>
    </citation>
    <scope>NUCLEOTIDE SEQUENCE [LARGE SCALE GENOMIC DNA]</scope>
    <source>
        <strain evidence="13 14">DSM 13378</strain>
    </source>
</reference>
<comment type="caution">
    <text evidence="13">The sequence shown here is derived from an EMBL/GenBank/DDBJ whole genome shotgun (WGS) entry which is preliminary data.</text>
</comment>
<proteinExistence type="predicted"/>
<dbReference type="PANTHER" id="PTHR48111:SF40">
    <property type="entry name" value="PHOSPHATE REGULON TRANSCRIPTIONAL REGULATORY PROTEIN PHOB"/>
    <property type="match status" value="1"/>
</dbReference>
<dbReference type="PROSITE" id="PS50110">
    <property type="entry name" value="RESPONSE_REGULATORY"/>
    <property type="match status" value="1"/>
</dbReference>
<evidence type="ECO:0000256" key="6">
    <source>
        <dbReference type="ARBA" id="ARBA00023163"/>
    </source>
</evidence>
<keyword evidence="6" id="KW-0804">Transcription</keyword>
<feature type="modified residue" description="4-aspartylphosphate" evidence="8">
    <location>
        <position position="52"/>
    </location>
</feature>
<dbReference type="InterPro" id="IPR011006">
    <property type="entry name" value="CheY-like_superfamily"/>
</dbReference>
<feature type="region of interest" description="Disordered" evidence="10">
    <location>
        <begin position="127"/>
        <end position="171"/>
    </location>
</feature>
<evidence type="ECO:0000313" key="14">
    <source>
        <dbReference type="Proteomes" id="UP000463470"/>
    </source>
</evidence>
<dbReference type="SUPFAM" id="SSF52172">
    <property type="entry name" value="CheY-like"/>
    <property type="match status" value="1"/>
</dbReference>
<dbReference type="Pfam" id="PF00486">
    <property type="entry name" value="Trans_reg_C"/>
    <property type="match status" value="1"/>
</dbReference>
<organism evidence="13 14">
    <name type="scientific">Heliomicrobium undosum</name>
    <dbReference type="NCBI Taxonomy" id="121734"/>
    <lineage>
        <taxon>Bacteria</taxon>
        <taxon>Bacillati</taxon>
        <taxon>Bacillota</taxon>
        <taxon>Clostridia</taxon>
        <taxon>Eubacteriales</taxon>
        <taxon>Heliobacteriaceae</taxon>
        <taxon>Heliomicrobium</taxon>
    </lineage>
</organism>
<evidence type="ECO:0000256" key="2">
    <source>
        <dbReference type="ARBA" id="ARBA00022553"/>
    </source>
</evidence>
<dbReference type="FunFam" id="1.10.10.10:FF:000018">
    <property type="entry name" value="DNA-binding response regulator ResD"/>
    <property type="match status" value="1"/>
</dbReference>
<evidence type="ECO:0000256" key="1">
    <source>
        <dbReference type="ARBA" id="ARBA00018672"/>
    </source>
</evidence>
<keyword evidence="2 8" id="KW-0597">Phosphoprotein</keyword>
<dbReference type="InterPro" id="IPR001789">
    <property type="entry name" value="Sig_transdc_resp-reg_receiver"/>
</dbReference>
<dbReference type="Proteomes" id="UP000463470">
    <property type="component" value="Unassembled WGS sequence"/>
</dbReference>
<dbReference type="SUPFAM" id="SSF46894">
    <property type="entry name" value="C-terminal effector domain of the bipartite response regulators"/>
    <property type="match status" value="1"/>
</dbReference>
<dbReference type="InterPro" id="IPR016032">
    <property type="entry name" value="Sig_transdc_resp-reg_C-effctor"/>
</dbReference>
<dbReference type="GO" id="GO:0032993">
    <property type="term" value="C:protein-DNA complex"/>
    <property type="evidence" value="ECO:0007669"/>
    <property type="project" value="TreeGrafter"/>
</dbReference>
<dbReference type="GO" id="GO:0005829">
    <property type="term" value="C:cytosol"/>
    <property type="evidence" value="ECO:0007669"/>
    <property type="project" value="TreeGrafter"/>
</dbReference>
<dbReference type="SMART" id="SM00862">
    <property type="entry name" value="Trans_reg_C"/>
    <property type="match status" value="1"/>
</dbReference>
<dbReference type="FunFam" id="3.40.50.2300:FF:000001">
    <property type="entry name" value="DNA-binding response regulator PhoB"/>
    <property type="match status" value="1"/>
</dbReference>
<dbReference type="Pfam" id="PF00072">
    <property type="entry name" value="Response_reg"/>
    <property type="match status" value="1"/>
</dbReference>
<evidence type="ECO:0000256" key="4">
    <source>
        <dbReference type="ARBA" id="ARBA00023015"/>
    </source>
</evidence>
<dbReference type="PANTHER" id="PTHR48111">
    <property type="entry name" value="REGULATOR OF RPOS"/>
    <property type="match status" value="1"/>
</dbReference>
<dbReference type="EMBL" id="WXEY01000020">
    <property type="protein sequence ID" value="MZP30838.1"/>
    <property type="molecule type" value="Genomic_DNA"/>
</dbReference>
<dbReference type="InterPro" id="IPR036388">
    <property type="entry name" value="WH-like_DNA-bd_sf"/>
</dbReference>
<keyword evidence="14" id="KW-1185">Reference proteome</keyword>
<name>A0A845LAX6_9FIRM</name>
<evidence type="ECO:0000256" key="9">
    <source>
        <dbReference type="PROSITE-ProRule" id="PRU01091"/>
    </source>
</evidence>
<sequence>MTRIYIADDEPPILELIRRYLEKEGFEAITFTNGDDLLAACAQDAPDLVILDIMMPGTSGLDVCKTLRRDSDVPIIIVSAKDDEIDRILGLELGGDDYLSKPFSPRELVVRVKNILRRVRVKSAGAANPTGAVSPVGNDPDARSAPVFSDAPQPAIGSSESAQATTGAPMTEAPVSACHDLRIDLDERRITGPNGEIDLTAKEFDLLSFLAKHKKKVFTREQLLDQIWGYHFAGNPRSVDDLVKRLRKKLAQSGSTLEIKTVWGYGYKIDDPSAGQGKG</sequence>
<accession>A0A845LAX6</accession>
<evidence type="ECO:0000256" key="3">
    <source>
        <dbReference type="ARBA" id="ARBA00023012"/>
    </source>
</evidence>
<dbReference type="InterPro" id="IPR039420">
    <property type="entry name" value="WalR-like"/>
</dbReference>
<feature type="compositionally biased region" description="Polar residues" evidence="10">
    <location>
        <begin position="156"/>
        <end position="168"/>
    </location>
</feature>
<feature type="domain" description="Response regulatory" evidence="11">
    <location>
        <begin position="3"/>
        <end position="116"/>
    </location>
</feature>
<evidence type="ECO:0000313" key="13">
    <source>
        <dbReference type="EMBL" id="MZP30838.1"/>
    </source>
</evidence>
<dbReference type="SMART" id="SM00448">
    <property type="entry name" value="REC"/>
    <property type="match status" value="1"/>
</dbReference>
<comment type="function">
    <text evidence="7">May play the central regulatory role in sporulation. It may be an element of the effector pathway responsible for the activation of sporulation genes in response to nutritional stress. Spo0A may act in concert with spo0H (a sigma factor) to control the expression of some genes that are critical to the sporulation process.</text>
</comment>
<dbReference type="GO" id="GO:0000156">
    <property type="term" value="F:phosphorelay response regulator activity"/>
    <property type="evidence" value="ECO:0007669"/>
    <property type="project" value="TreeGrafter"/>
</dbReference>
<dbReference type="CDD" id="cd00383">
    <property type="entry name" value="trans_reg_C"/>
    <property type="match status" value="1"/>
</dbReference>
<dbReference type="Gene3D" id="3.40.50.2300">
    <property type="match status" value="1"/>
</dbReference>
<dbReference type="Gene3D" id="6.10.250.690">
    <property type="match status" value="1"/>
</dbReference>
<protein>
    <recommendedName>
        <fullName evidence="1">Stage 0 sporulation protein A homolog</fullName>
    </recommendedName>
</protein>